<dbReference type="Gene3D" id="2.40.50.1020">
    <property type="entry name" value="LytTr DNA-binding domain"/>
    <property type="match status" value="1"/>
</dbReference>
<protein>
    <submittedName>
        <fullName evidence="4">DNA-binding response regulator</fullName>
    </submittedName>
</protein>
<dbReference type="InterPro" id="IPR046947">
    <property type="entry name" value="LytR-like"/>
</dbReference>
<evidence type="ECO:0000259" key="2">
    <source>
        <dbReference type="PROSITE" id="PS50110"/>
    </source>
</evidence>
<dbReference type="InterPro" id="IPR001789">
    <property type="entry name" value="Sig_transdc_resp-reg_receiver"/>
</dbReference>
<dbReference type="GO" id="GO:0003677">
    <property type="term" value="F:DNA binding"/>
    <property type="evidence" value="ECO:0007669"/>
    <property type="project" value="UniProtKB-KW"/>
</dbReference>
<evidence type="ECO:0000313" key="5">
    <source>
        <dbReference type="Proteomes" id="UP000321361"/>
    </source>
</evidence>
<dbReference type="EMBL" id="BJUG01000008">
    <property type="protein sequence ID" value="GEK37336.1"/>
    <property type="molecule type" value="Genomic_DNA"/>
</dbReference>
<keyword evidence="1" id="KW-0597">Phosphoprotein</keyword>
<reference evidence="4 5" key="1">
    <citation type="submission" date="2019-07" db="EMBL/GenBank/DDBJ databases">
        <title>Whole genome shotgun sequence of Enterococcus thailandicus NBRC 101867.</title>
        <authorList>
            <person name="Hosoyama A."/>
            <person name="Uohara A."/>
            <person name="Ohji S."/>
            <person name="Ichikawa N."/>
        </authorList>
    </citation>
    <scope>NUCLEOTIDE SEQUENCE [LARGE SCALE GENOMIC DNA]</scope>
    <source>
        <strain evidence="4 5">NBRC 101867</strain>
    </source>
</reference>
<dbReference type="RefSeq" id="WP_071869244.1">
    <property type="nucleotide sequence ID" value="NZ_BJUG01000008.1"/>
</dbReference>
<dbReference type="Gene3D" id="3.40.50.2300">
    <property type="match status" value="1"/>
</dbReference>
<evidence type="ECO:0000259" key="3">
    <source>
        <dbReference type="PROSITE" id="PS50930"/>
    </source>
</evidence>
<dbReference type="SMART" id="SM00850">
    <property type="entry name" value="LytTR"/>
    <property type="match status" value="1"/>
</dbReference>
<evidence type="ECO:0000256" key="1">
    <source>
        <dbReference type="PROSITE-ProRule" id="PRU00169"/>
    </source>
</evidence>
<dbReference type="GO" id="GO:0000156">
    <property type="term" value="F:phosphorelay response regulator activity"/>
    <property type="evidence" value="ECO:0007669"/>
    <property type="project" value="InterPro"/>
</dbReference>
<dbReference type="AlphaFoldDB" id="A0A510WDZ6"/>
<dbReference type="Pfam" id="PF00072">
    <property type="entry name" value="Response_reg"/>
    <property type="match status" value="1"/>
</dbReference>
<dbReference type="SMART" id="SM00448">
    <property type="entry name" value="REC"/>
    <property type="match status" value="1"/>
</dbReference>
<proteinExistence type="predicted"/>
<keyword evidence="4" id="KW-0238">DNA-binding</keyword>
<dbReference type="InterPro" id="IPR011006">
    <property type="entry name" value="CheY-like_superfamily"/>
</dbReference>
<accession>A0A510WDZ6</accession>
<evidence type="ECO:0000313" key="4">
    <source>
        <dbReference type="EMBL" id="GEK37336.1"/>
    </source>
</evidence>
<gene>
    <name evidence="4" type="primary">rgbR</name>
    <name evidence="4" type="ORF">ETH01_16230</name>
</gene>
<dbReference type="PROSITE" id="PS50110">
    <property type="entry name" value="RESPONSE_REGULATORY"/>
    <property type="match status" value="1"/>
</dbReference>
<dbReference type="PANTHER" id="PTHR37299:SF1">
    <property type="entry name" value="STAGE 0 SPORULATION PROTEIN A HOMOLOG"/>
    <property type="match status" value="1"/>
</dbReference>
<feature type="domain" description="HTH LytTR-type" evidence="3">
    <location>
        <begin position="133"/>
        <end position="232"/>
    </location>
</feature>
<sequence length="246" mass="28659">MRIFICEDEKDISLKLQSICETILCNLNQPDYEIEVYNDGETLAQYYQLGKRADLIFLDIELGNNSGIDVSRKIRQLDKSVKIVFATNYRNYKDEAFSVHAFGYIEKPFHQIDIETIITEFIQYSIDEEKTLIKLSGNNGDFLVDKNDILYIENRNRKLILVCFSGSYPITGKISKLGNDLKEFGFHSPHVSFLVNLDYVRRIKNYTVYMTNDCEIPLSQKKSSIFRKVISQHLRHIIHSHKGENK</sequence>
<organism evidence="4 5">
    <name type="scientific">Enterococcus thailandicus</name>
    <dbReference type="NCBI Taxonomy" id="417368"/>
    <lineage>
        <taxon>Bacteria</taxon>
        <taxon>Bacillati</taxon>
        <taxon>Bacillota</taxon>
        <taxon>Bacilli</taxon>
        <taxon>Lactobacillales</taxon>
        <taxon>Enterococcaceae</taxon>
        <taxon>Enterococcus</taxon>
    </lineage>
</organism>
<comment type="caution">
    <text evidence="4">The sequence shown here is derived from an EMBL/GenBank/DDBJ whole genome shotgun (WGS) entry which is preliminary data.</text>
</comment>
<dbReference type="InterPro" id="IPR007492">
    <property type="entry name" value="LytTR_DNA-bd_dom"/>
</dbReference>
<dbReference type="PANTHER" id="PTHR37299">
    <property type="entry name" value="TRANSCRIPTIONAL REGULATOR-RELATED"/>
    <property type="match status" value="1"/>
</dbReference>
<dbReference type="SUPFAM" id="SSF52172">
    <property type="entry name" value="CheY-like"/>
    <property type="match status" value="1"/>
</dbReference>
<dbReference type="Pfam" id="PF04397">
    <property type="entry name" value="LytTR"/>
    <property type="match status" value="1"/>
</dbReference>
<feature type="domain" description="Response regulatory" evidence="2">
    <location>
        <begin position="2"/>
        <end position="122"/>
    </location>
</feature>
<dbReference type="PROSITE" id="PS50930">
    <property type="entry name" value="HTH_LYTTR"/>
    <property type="match status" value="1"/>
</dbReference>
<name>A0A510WDZ6_ENTTH</name>
<feature type="modified residue" description="4-aspartylphosphate" evidence="1">
    <location>
        <position position="59"/>
    </location>
</feature>
<dbReference type="Proteomes" id="UP000321361">
    <property type="component" value="Unassembled WGS sequence"/>
</dbReference>